<evidence type="ECO:0000259" key="8">
    <source>
        <dbReference type="Pfam" id="PF00117"/>
    </source>
</evidence>
<dbReference type="GeneID" id="29072014"/>
<dbReference type="InterPro" id="IPR029062">
    <property type="entry name" value="Class_I_gatase-like"/>
</dbReference>
<proteinExistence type="predicted"/>
<sequence length="188" mass="21196">MILIIDNYDSFTQNLVQCVGELGFEIQVSRNDDISVNDIIKINPTHIILSPGPGNPCDTGISLAVIEYYANKIPILGVCLGHQSIAYAYGGQIKQLIEPVHGKITEIIHNNQDIFKQVPNPFLATRYHSLVIDNINVPNDIEITAWTREGIIMGCRHKNYSLLRGVQFHPESLWTYQGRSIIRNFLLI</sequence>
<protein>
    <recommendedName>
        <fullName evidence="4">Anthranilate synthase component 2</fullName>
        <ecNumber evidence="3">4.1.3.27</ecNumber>
    </recommendedName>
    <alternativeName>
        <fullName evidence="7">Anthranilate synthase, glutamine amidotransferase component</fullName>
    </alternativeName>
</protein>
<evidence type="ECO:0000256" key="2">
    <source>
        <dbReference type="ARBA" id="ARBA00011743"/>
    </source>
</evidence>
<dbReference type="PROSITE" id="PS51273">
    <property type="entry name" value="GATASE_TYPE_1"/>
    <property type="match status" value="1"/>
</dbReference>
<evidence type="ECO:0000313" key="9">
    <source>
        <dbReference type="EMBL" id="AOL58056.1"/>
    </source>
</evidence>
<comment type="subunit">
    <text evidence="2">Tetramer of two components I and two components II.</text>
</comment>
<dbReference type="RefSeq" id="YP_009295572.1">
    <property type="nucleotide sequence ID" value="NC_031167.1"/>
</dbReference>
<keyword evidence="9" id="KW-0934">Plastid</keyword>
<dbReference type="NCBIfam" id="TIGR00566">
    <property type="entry name" value="trpG_papA"/>
    <property type="match status" value="1"/>
</dbReference>
<dbReference type="PRINTS" id="PR00099">
    <property type="entry name" value="CPSGATASE"/>
</dbReference>
<dbReference type="EC" id="4.1.3.27" evidence="3"/>
<evidence type="ECO:0000256" key="3">
    <source>
        <dbReference type="ARBA" id="ARBA00012266"/>
    </source>
</evidence>
<dbReference type="PRINTS" id="PR00097">
    <property type="entry name" value="ANTSNTHASEII"/>
</dbReference>
<dbReference type="PRINTS" id="PR00096">
    <property type="entry name" value="GATASE"/>
</dbReference>
<keyword evidence="5" id="KW-0822">Tryptophan biosynthesis</keyword>
<dbReference type="EMBL" id="KX525588">
    <property type="protein sequence ID" value="AOL58056.1"/>
    <property type="molecule type" value="Genomic_DNA"/>
</dbReference>
<dbReference type="PANTHER" id="PTHR43418">
    <property type="entry name" value="MULTIFUNCTIONAL TRYPTOPHAN BIOSYNTHESIS PROTEIN-RELATED"/>
    <property type="match status" value="1"/>
</dbReference>
<feature type="domain" description="Glutamine amidotransferase" evidence="8">
    <location>
        <begin position="3"/>
        <end position="187"/>
    </location>
</feature>
<dbReference type="GO" id="GO:0004049">
    <property type="term" value="F:anthranilate synthase activity"/>
    <property type="evidence" value="ECO:0007669"/>
    <property type="project" value="UniProtKB-EC"/>
</dbReference>
<dbReference type="PANTHER" id="PTHR43418:SF4">
    <property type="entry name" value="MULTIFUNCTIONAL TRYPTOPHAN BIOSYNTHESIS PROTEIN"/>
    <property type="match status" value="1"/>
</dbReference>
<gene>
    <name evidence="9" type="primary">trpG</name>
</gene>
<evidence type="ECO:0000256" key="5">
    <source>
        <dbReference type="ARBA" id="ARBA00022822"/>
    </source>
</evidence>
<dbReference type="Pfam" id="PF00117">
    <property type="entry name" value="GATase"/>
    <property type="match status" value="1"/>
</dbReference>
<keyword evidence="5" id="KW-0028">Amino-acid biosynthesis</keyword>
<geneLocation type="plastid" evidence="9"/>
<dbReference type="InterPro" id="IPR050472">
    <property type="entry name" value="Anth_synth/Amidotransfase"/>
</dbReference>
<evidence type="ECO:0000256" key="4">
    <source>
        <dbReference type="ARBA" id="ARBA00020654"/>
    </source>
</evidence>
<reference evidence="9" key="1">
    <citation type="journal article" date="2016" name="Mitochondrial DNA Part B Resour">
        <title>Organellar genome analysis of the heteromorphic red alga Mastocarpus papillatus (Phyllophoraceae, Rhodophyta).</title>
        <authorList>
            <person name="Hughey J.R."/>
            <person name="Mumford T.F."/>
            <person name="Navarrete-Fernandez T.M."/>
            <person name="Huber S.R."/>
            <person name="Freese J.M."/>
            <person name="Murray E.M.C."/>
            <person name="Sissini M.N."/>
            <person name="Gentilhomme A."/>
        </authorList>
    </citation>
    <scope>NUCLEOTIDE SEQUENCE</scope>
</reference>
<dbReference type="FunFam" id="3.40.50.880:FF:000003">
    <property type="entry name" value="Anthranilate synthase component II"/>
    <property type="match status" value="1"/>
</dbReference>
<dbReference type="Gene3D" id="3.40.50.880">
    <property type="match status" value="1"/>
</dbReference>
<dbReference type="InterPro" id="IPR006221">
    <property type="entry name" value="TrpG/PapA_dom"/>
</dbReference>
<dbReference type="AlphaFoldDB" id="A0A342RZB0"/>
<comment type="pathway">
    <text evidence="1">Amino-acid biosynthesis; L-tryptophan biosynthesis; L-tryptophan from chorismate: step 1/5.</text>
</comment>
<evidence type="ECO:0000256" key="6">
    <source>
        <dbReference type="ARBA" id="ARBA00022962"/>
    </source>
</evidence>
<evidence type="ECO:0000256" key="1">
    <source>
        <dbReference type="ARBA" id="ARBA00004873"/>
    </source>
</evidence>
<accession>A0A342RZB0</accession>
<organism evidence="9">
    <name type="scientific">Mastocarpus papillatus</name>
    <dbReference type="NCBI Taxonomy" id="31436"/>
    <lineage>
        <taxon>Eukaryota</taxon>
        <taxon>Rhodophyta</taxon>
        <taxon>Florideophyceae</taxon>
        <taxon>Rhodymeniophycidae</taxon>
        <taxon>Gigartinales</taxon>
        <taxon>Phyllophoraceae</taxon>
        <taxon>Mastocarpus</taxon>
    </lineage>
</organism>
<keyword evidence="6" id="KW-0315">Glutamine amidotransferase</keyword>
<dbReference type="SUPFAM" id="SSF52317">
    <property type="entry name" value="Class I glutamine amidotransferase-like"/>
    <property type="match status" value="1"/>
</dbReference>
<dbReference type="GO" id="GO:0005829">
    <property type="term" value="C:cytosol"/>
    <property type="evidence" value="ECO:0007669"/>
    <property type="project" value="TreeGrafter"/>
</dbReference>
<keyword evidence="5" id="KW-0057">Aromatic amino acid biosynthesis</keyword>
<name>A0A342RZB0_9FLOR</name>
<dbReference type="CDD" id="cd01743">
    <property type="entry name" value="GATase1_Anthranilate_Synthase"/>
    <property type="match status" value="1"/>
</dbReference>
<dbReference type="InterPro" id="IPR017926">
    <property type="entry name" value="GATASE"/>
</dbReference>
<evidence type="ECO:0000256" key="7">
    <source>
        <dbReference type="ARBA" id="ARBA00082672"/>
    </source>
</evidence>
<dbReference type="GO" id="GO:0000162">
    <property type="term" value="P:L-tryptophan biosynthetic process"/>
    <property type="evidence" value="ECO:0007669"/>
    <property type="project" value="UniProtKB-KW"/>
</dbReference>